<name>A0A6V7XG35_MELEN</name>
<dbReference type="EMBL" id="CAJEWN010001491">
    <property type="protein sequence ID" value="CAD2197877.1"/>
    <property type="molecule type" value="Genomic_DNA"/>
</dbReference>
<dbReference type="AlphaFoldDB" id="A0A6V7XG35"/>
<comment type="caution">
    <text evidence="1">The sequence shown here is derived from an EMBL/GenBank/DDBJ whole genome shotgun (WGS) entry which is preliminary data.</text>
</comment>
<dbReference type="Proteomes" id="UP000580250">
    <property type="component" value="Unassembled WGS sequence"/>
</dbReference>
<evidence type="ECO:0000313" key="2">
    <source>
        <dbReference type="Proteomes" id="UP000580250"/>
    </source>
</evidence>
<protein>
    <submittedName>
        <fullName evidence="1">Uncharacterized protein</fullName>
    </submittedName>
</protein>
<evidence type="ECO:0000313" key="1">
    <source>
        <dbReference type="EMBL" id="CAD2197877.1"/>
    </source>
</evidence>
<dbReference type="OrthoDB" id="5783913at2759"/>
<proteinExistence type="predicted"/>
<gene>
    <name evidence="1" type="ORF">MENT_LOCUS51156</name>
</gene>
<reference evidence="1 2" key="1">
    <citation type="submission" date="2020-08" db="EMBL/GenBank/DDBJ databases">
        <authorList>
            <person name="Koutsovoulos G."/>
            <person name="Danchin GJ E."/>
        </authorList>
    </citation>
    <scope>NUCLEOTIDE SEQUENCE [LARGE SCALE GENOMIC DNA]</scope>
</reference>
<sequence>MERSNIQRPTIVNDSKQNYYSNTNINSVIITSLEDKYLNNSNQQISSSNKLNTSPQSSSCVSAGAETTITLLPLKGENGEINNNCGDIKLNNSFGNTAWTGQNRRVKIEMPLILN</sequence>
<accession>A0A6V7XG35</accession>
<organism evidence="1 2">
    <name type="scientific">Meloidogyne enterolobii</name>
    <name type="common">Root-knot nematode worm</name>
    <name type="synonym">Meloidogyne mayaguensis</name>
    <dbReference type="NCBI Taxonomy" id="390850"/>
    <lineage>
        <taxon>Eukaryota</taxon>
        <taxon>Metazoa</taxon>
        <taxon>Ecdysozoa</taxon>
        <taxon>Nematoda</taxon>
        <taxon>Chromadorea</taxon>
        <taxon>Rhabditida</taxon>
        <taxon>Tylenchina</taxon>
        <taxon>Tylenchomorpha</taxon>
        <taxon>Tylenchoidea</taxon>
        <taxon>Meloidogynidae</taxon>
        <taxon>Meloidogyninae</taxon>
        <taxon>Meloidogyne</taxon>
    </lineage>
</organism>